<dbReference type="Proteomes" id="UP000617041">
    <property type="component" value="Unassembled WGS sequence"/>
</dbReference>
<sequence>MLWRVTVVLGTSAVAACELLALAGWAARPSSPQPVATTQRESVARAEIPAPPPLPVQDYYAQLRSRVRWEPVRMNGAVLLTPDHASRLMLAKAAAREARLEDMGLGFQDVYGLIRAETDWVPRLGASRDGTPNLGIAQFEPATAAALGVQDPDDVVEAVHAAARHMREAAEWSRQRVERLRVPKAQRQAMLRAGVSVYYNLSSRAREGWSGRDADGLPRETAQHIAHAREGAKEALWLARQLGPVDIPSADAPPVAGAQ</sequence>
<reference evidence="2" key="1">
    <citation type="submission" date="2020-12" db="EMBL/GenBank/DDBJ databases">
        <title>Ramlibacter sp. nov., isolated from a freshwater alga, Cryptomonas.</title>
        <authorList>
            <person name="Kim H.M."/>
            <person name="Jeon C.O."/>
        </authorList>
    </citation>
    <scope>NUCLEOTIDE SEQUENCE</scope>
    <source>
        <strain evidence="2">CrO1</strain>
    </source>
</reference>
<dbReference type="PROSITE" id="PS51257">
    <property type="entry name" value="PROKAR_LIPOPROTEIN"/>
    <property type="match status" value="1"/>
</dbReference>
<evidence type="ECO:0000313" key="2">
    <source>
        <dbReference type="EMBL" id="MBK0393661.1"/>
    </source>
</evidence>
<dbReference type="RefSeq" id="WP_200788618.1">
    <property type="nucleotide sequence ID" value="NZ_JAEDAO010000001.1"/>
</dbReference>
<gene>
    <name evidence="2" type="ORF">I8E28_13770</name>
</gene>
<feature type="chain" id="PRO_5037704342" description="Lytic transglycosylase domain-containing protein" evidence="1">
    <location>
        <begin position="27"/>
        <end position="259"/>
    </location>
</feature>
<evidence type="ECO:0008006" key="4">
    <source>
        <dbReference type="Google" id="ProtNLM"/>
    </source>
</evidence>
<feature type="signal peptide" evidence="1">
    <location>
        <begin position="1"/>
        <end position="26"/>
    </location>
</feature>
<protein>
    <recommendedName>
        <fullName evidence="4">Lytic transglycosylase domain-containing protein</fullName>
    </recommendedName>
</protein>
<dbReference type="SUPFAM" id="SSF53955">
    <property type="entry name" value="Lysozyme-like"/>
    <property type="match status" value="1"/>
</dbReference>
<accession>A0A934Q2C7</accession>
<dbReference type="AlphaFoldDB" id="A0A934Q2C7"/>
<comment type="caution">
    <text evidence="2">The sequence shown here is derived from an EMBL/GenBank/DDBJ whole genome shotgun (WGS) entry which is preliminary data.</text>
</comment>
<dbReference type="EMBL" id="JAEDAO010000001">
    <property type="protein sequence ID" value="MBK0393661.1"/>
    <property type="molecule type" value="Genomic_DNA"/>
</dbReference>
<organism evidence="2 3">
    <name type="scientific">Ramlibacter algicola</name>
    <dbReference type="NCBI Taxonomy" id="2795217"/>
    <lineage>
        <taxon>Bacteria</taxon>
        <taxon>Pseudomonadati</taxon>
        <taxon>Pseudomonadota</taxon>
        <taxon>Betaproteobacteria</taxon>
        <taxon>Burkholderiales</taxon>
        <taxon>Comamonadaceae</taxon>
        <taxon>Ramlibacter</taxon>
    </lineage>
</organism>
<proteinExistence type="predicted"/>
<keyword evidence="1" id="KW-0732">Signal</keyword>
<evidence type="ECO:0000256" key="1">
    <source>
        <dbReference type="SAM" id="SignalP"/>
    </source>
</evidence>
<keyword evidence="3" id="KW-1185">Reference proteome</keyword>
<dbReference type="InterPro" id="IPR023346">
    <property type="entry name" value="Lysozyme-like_dom_sf"/>
</dbReference>
<name>A0A934Q2C7_9BURK</name>
<evidence type="ECO:0000313" key="3">
    <source>
        <dbReference type="Proteomes" id="UP000617041"/>
    </source>
</evidence>